<dbReference type="Proteomes" id="UP001431429">
    <property type="component" value="Unassembled WGS sequence"/>
</dbReference>
<organism evidence="2 3">
    <name type="scientific">Streptomyces albipurpureus</name>
    <dbReference type="NCBI Taxonomy" id="2897419"/>
    <lineage>
        <taxon>Bacteria</taxon>
        <taxon>Bacillati</taxon>
        <taxon>Actinomycetota</taxon>
        <taxon>Actinomycetes</taxon>
        <taxon>Kitasatosporales</taxon>
        <taxon>Streptomycetaceae</taxon>
        <taxon>Streptomyces</taxon>
    </lineage>
</organism>
<evidence type="ECO:0000313" key="3">
    <source>
        <dbReference type="Proteomes" id="UP001431429"/>
    </source>
</evidence>
<evidence type="ECO:0000313" key="2">
    <source>
        <dbReference type="EMBL" id="MCM2390211.1"/>
    </source>
</evidence>
<protein>
    <submittedName>
        <fullName evidence="2">Recombinase family protein</fullName>
    </submittedName>
</protein>
<reference evidence="2" key="1">
    <citation type="submission" date="2022-06" db="EMBL/GenBank/DDBJ databases">
        <title>Genome public.</title>
        <authorList>
            <person name="Sun Q."/>
        </authorList>
    </citation>
    <scope>NUCLEOTIDE SEQUENCE</scope>
    <source>
        <strain evidence="2">CWNU-1</strain>
    </source>
</reference>
<dbReference type="InterPro" id="IPR036162">
    <property type="entry name" value="Resolvase-like_N_sf"/>
</dbReference>
<feature type="domain" description="Resolvase/invertase-type recombinase catalytic" evidence="1">
    <location>
        <begin position="17"/>
        <end position="102"/>
    </location>
</feature>
<accession>A0ABT0UPE2</accession>
<dbReference type="InterPro" id="IPR006119">
    <property type="entry name" value="Resolv_N"/>
</dbReference>
<dbReference type="SUPFAM" id="SSF53041">
    <property type="entry name" value="Resolvase-like"/>
    <property type="match status" value="1"/>
</dbReference>
<dbReference type="Gene3D" id="3.40.50.1390">
    <property type="entry name" value="Resolvase, N-terminal catalytic domain"/>
    <property type="match status" value="1"/>
</dbReference>
<dbReference type="RefSeq" id="WP_250920539.1">
    <property type="nucleotide sequence ID" value="NZ_JAMQAW010000023.1"/>
</dbReference>
<gene>
    <name evidence="2" type="ORF">NBG84_18260</name>
</gene>
<keyword evidence="3" id="KW-1185">Reference proteome</keyword>
<dbReference type="Pfam" id="PF00239">
    <property type="entry name" value="Resolvase"/>
    <property type="match status" value="1"/>
</dbReference>
<name>A0ABT0UPE2_9ACTN</name>
<proteinExistence type="predicted"/>
<dbReference type="EMBL" id="JAMQAW010000023">
    <property type="protein sequence ID" value="MCM2390211.1"/>
    <property type="molecule type" value="Genomic_DNA"/>
</dbReference>
<sequence length="134" mass="15114">MSTDSAHQTHGEVTHAFIYDRHATLNTVALDDRLKRCREYAQEHGYRVAGMWLDLGDHALGHHRPEFQNLCRAMAGTSGRVICLVHDWDRLSRDASQSAVMRRCIEHAGGYSETADGETDEPLERLRGLLTTPD</sequence>
<evidence type="ECO:0000259" key="1">
    <source>
        <dbReference type="Pfam" id="PF00239"/>
    </source>
</evidence>
<comment type="caution">
    <text evidence="2">The sequence shown here is derived from an EMBL/GenBank/DDBJ whole genome shotgun (WGS) entry which is preliminary data.</text>
</comment>